<organism evidence="1">
    <name type="scientific">Arundo donax</name>
    <name type="common">Giant reed</name>
    <name type="synonym">Donax arundinaceus</name>
    <dbReference type="NCBI Taxonomy" id="35708"/>
    <lineage>
        <taxon>Eukaryota</taxon>
        <taxon>Viridiplantae</taxon>
        <taxon>Streptophyta</taxon>
        <taxon>Embryophyta</taxon>
        <taxon>Tracheophyta</taxon>
        <taxon>Spermatophyta</taxon>
        <taxon>Magnoliopsida</taxon>
        <taxon>Liliopsida</taxon>
        <taxon>Poales</taxon>
        <taxon>Poaceae</taxon>
        <taxon>PACMAD clade</taxon>
        <taxon>Arundinoideae</taxon>
        <taxon>Arundineae</taxon>
        <taxon>Arundo</taxon>
    </lineage>
</organism>
<protein>
    <submittedName>
        <fullName evidence="1">Uncharacterized protein</fullName>
    </submittedName>
</protein>
<evidence type="ECO:0000313" key="1">
    <source>
        <dbReference type="EMBL" id="JAE33962.1"/>
    </source>
</evidence>
<sequence length="64" mass="7542">MGRLLPISLRPKNSIRASVRSQCDQNLIESSQQSAILSSILFLFYLRLKSRKPLNETRQRKYKY</sequence>
<reference evidence="1" key="1">
    <citation type="submission" date="2014-09" db="EMBL/GenBank/DDBJ databases">
        <authorList>
            <person name="Magalhaes I.L.F."/>
            <person name="Oliveira U."/>
            <person name="Santos F.R."/>
            <person name="Vidigal T.H.D.A."/>
            <person name="Brescovit A.D."/>
            <person name="Santos A.J."/>
        </authorList>
    </citation>
    <scope>NUCLEOTIDE SEQUENCE</scope>
    <source>
        <tissue evidence="1">Shoot tissue taken approximately 20 cm above the soil surface</tissue>
    </source>
</reference>
<accession>A0A0A9HB28</accession>
<dbReference type="EMBL" id="GBRH01163934">
    <property type="protein sequence ID" value="JAE33962.1"/>
    <property type="molecule type" value="Transcribed_RNA"/>
</dbReference>
<dbReference type="AlphaFoldDB" id="A0A0A9HB28"/>
<name>A0A0A9HB28_ARUDO</name>
<reference evidence="1" key="2">
    <citation type="journal article" date="2015" name="Data Brief">
        <title>Shoot transcriptome of the giant reed, Arundo donax.</title>
        <authorList>
            <person name="Barrero R.A."/>
            <person name="Guerrero F.D."/>
            <person name="Moolhuijzen P."/>
            <person name="Goolsby J.A."/>
            <person name="Tidwell J."/>
            <person name="Bellgard S.E."/>
            <person name="Bellgard M.I."/>
        </authorList>
    </citation>
    <scope>NUCLEOTIDE SEQUENCE</scope>
    <source>
        <tissue evidence="1">Shoot tissue taken approximately 20 cm above the soil surface</tissue>
    </source>
</reference>
<proteinExistence type="predicted"/>